<comment type="subcellular location">
    <subcellularLocation>
        <location evidence="1">Membrane</location>
        <topology evidence="1">Multi-pass membrane protein</topology>
    </subcellularLocation>
</comment>
<feature type="transmembrane region" description="Helical" evidence="5">
    <location>
        <begin position="202"/>
        <end position="225"/>
    </location>
</feature>
<evidence type="ECO:0000256" key="2">
    <source>
        <dbReference type="ARBA" id="ARBA00022692"/>
    </source>
</evidence>
<evidence type="ECO:0000313" key="8">
    <source>
        <dbReference type="EMBL" id="MDV5392667.1"/>
    </source>
</evidence>
<sequence>MLIALSIIGGFIILTLGAEALVRGASSIALRLGITPLVIGLTIVAFGTSAPELAVSVKSALAGNSGIALGNVIGSNIANIGLILAITALIRPIQVQSQMVRRDIPLMILASMLFWGLLLDGELSLIDGIILLSLLVGYLVFSYFSAKNTTDADGEVIEEGPKNPLLSIAFIIVGIGMLVGGGILFVNGAVDLAKVFGVSEVIIGLTIVAIGTSMPELVTSVLAALKGESDIAIGNIVGSNIFNILGILGVTAVVYPVSGLGFQPLDFIVMLALAVIILPFAWSGLRIGRREGATLLIAYLGYMVYLVNQASSQAVV</sequence>
<feature type="transmembrane region" description="Helical" evidence="5">
    <location>
        <begin position="102"/>
        <end position="119"/>
    </location>
</feature>
<dbReference type="GO" id="GO:0008273">
    <property type="term" value="F:calcium, potassium:sodium antiporter activity"/>
    <property type="evidence" value="ECO:0007669"/>
    <property type="project" value="TreeGrafter"/>
</dbReference>
<dbReference type="InterPro" id="IPR004837">
    <property type="entry name" value="NaCa_Exmemb"/>
</dbReference>
<gene>
    <name evidence="7" type="ORF">E2650_10675</name>
    <name evidence="8" type="ORF">QM089_20960</name>
</gene>
<dbReference type="RefSeq" id="WP_069453779.1">
    <property type="nucleotide sequence ID" value="NZ_BLRE01000018.1"/>
</dbReference>
<feature type="transmembrane region" description="Helical" evidence="5">
    <location>
        <begin position="29"/>
        <end position="47"/>
    </location>
</feature>
<dbReference type="NCBIfam" id="TIGR00367">
    <property type="entry name" value="calcium/sodium antiporter"/>
    <property type="match status" value="1"/>
</dbReference>
<feature type="transmembrane region" description="Helical" evidence="5">
    <location>
        <begin position="67"/>
        <end position="90"/>
    </location>
</feature>
<evidence type="ECO:0000259" key="6">
    <source>
        <dbReference type="Pfam" id="PF01699"/>
    </source>
</evidence>
<feature type="transmembrane region" description="Helical" evidence="5">
    <location>
        <begin position="292"/>
        <end position="311"/>
    </location>
</feature>
<keyword evidence="2 5" id="KW-0812">Transmembrane</keyword>
<comment type="caution">
    <text evidence="7">The sequence shown here is derived from an EMBL/GenBank/DDBJ whole genome shotgun (WGS) entry which is preliminary data.</text>
</comment>
<dbReference type="InterPro" id="IPR004481">
    <property type="entry name" value="K/Na/Ca-exchanger"/>
</dbReference>
<dbReference type="GO" id="GO:0005886">
    <property type="term" value="C:plasma membrane"/>
    <property type="evidence" value="ECO:0007669"/>
    <property type="project" value="TreeGrafter"/>
</dbReference>
<dbReference type="EMBL" id="JASGOQ010000001">
    <property type="protein sequence ID" value="MDV5392667.1"/>
    <property type="molecule type" value="Genomic_DNA"/>
</dbReference>
<dbReference type="EMBL" id="SUNE01000006">
    <property type="protein sequence ID" value="MDG5900337.1"/>
    <property type="molecule type" value="Genomic_DNA"/>
</dbReference>
<feature type="transmembrane region" description="Helical" evidence="5">
    <location>
        <begin position="232"/>
        <end position="255"/>
    </location>
</feature>
<evidence type="ECO:0000256" key="5">
    <source>
        <dbReference type="SAM" id="Phobius"/>
    </source>
</evidence>
<reference evidence="7" key="2">
    <citation type="submission" date="2019-04" db="EMBL/GenBank/DDBJ databases">
        <authorList>
            <person name="Zou H."/>
        </authorList>
    </citation>
    <scope>NUCLEOTIDE SEQUENCE</scope>
    <source>
        <strain evidence="7">2015oxa</strain>
    </source>
</reference>
<keyword evidence="4 5" id="KW-0472">Membrane</keyword>
<name>A0A1E3UUG7_9GAMM</name>
<organism evidence="7">
    <name type="scientific">Shewanella xiamenensis</name>
    <dbReference type="NCBI Taxonomy" id="332186"/>
    <lineage>
        <taxon>Bacteria</taxon>
        <taxon>Pseudomonadati</taxon>
        <taxon>Pseudomonadota</taxon>
        <taxon>Gammaproteobacteria</taxon>
        <taxon>Alteromonadales</taxon>
        <taxon>Shewanellaceae</taxon>
        <taxon>Shewanella</taxon>
    </lineage>
</organism>
<dbReference type="InterPro" id="IPR044880">
    <property type="entry name" value="NCX_ion-bd_dom_sf"/>
</dbReference>
<dbReference type="PANTHER" id="PTHR10846:SF8">
    <property type="entry name" value="INNER MEMBRANE PROTEIN YRBG"/>
    <property type="match status" value="1"/>
</dbReference>
<feature type="domain" description="Sodium/calcium exchanger membrane region" evidence="6">
    <location>
        <begin position="167"/>
        <end position="306"/>
    </location>
</feature>
<protein>
    <submittedName>
        <fullName evidence="7">Calcium/sodium antiporter</fullName>
    </submittedName>
</protein>
<feature type="transmembrane region" description="Helical" evidence="5">
    <location>
        <begin position="6"/>
        <end position="22"/>
    </location>
</feature>
<evidence type="ECO:0000313" key="7">
    <source>
        <dbReference type="EMBL" id="MDG5900337.1"/>
    </source>
</evidence>
<dbReference type="Pfam" id="PF01699">
    <property type="entry name" value="Na_Ca_ex"/>
    <property type="match status" value="2"/>
</dbReference>
<dbReference type="GeneID" id="75190523"/>
<feature type="transmembrane region" description="Helical" evidence="5">
    <location>
        <begin position="267"/>
        <end position="285"/>
    </location>
</feature>
<dbReference type="GO" id="GO:0005262">
    <property type="term" value="F:calcium channel activity"/>
    <property type="evidence" value="ECO:0007669"/>
    <property type="project" value="TreeGrafter"/>
</dbReference>
<feature type="transmembrane region" description="Helical" evidence="5">
    <location>
        <begin position="165"/>
        <end position="190"/>
    </location>
</feature>
<accession>A0A1E3UUG7</accession>
<evidence type="ECO:0000256" key="1">
    <source>
        <dbReference type="ARBA" id="ARBA00004141"/>
    </source>
</evidence>
<evidence type="ECO:0000256" key="3">
    <source>
        <dbReference type="ARBA" id="ARBA00022989"/>
    </source>
</evidence>
<dbReference type="OrthoDB" id="9794225at2"/>
<dbReference type="GO" id="GO:0006874">
    <property type="term" value="P:intracellular calcium ion homeostasis"/>
    <property type="evidence" value="ECO:0007669"/>
    <property type="project" value="TreeGrafter"/>
</dbReference>
<keyword evidence="3 5" id="KW-1133">Transmembrane helix</keyword>
<dbReference type="Gene3D" id="1.20.1420.30">
    <property type="entry name" value="NCX, central ion-binding region"/>
    <property type="match status" value="1"/>
</dbReference>
<feature type="transmembrane region" description="Helical" evidence="5">
    <location>
        <begin position="125"/>
        <end position="144"/>
    </location>
</feature>
<dbReference type="Proteomes" id="UP001187859">
    <property type="component" value="Unassembled WGS sequence"/>
</dbReference>
<reference evidence="7" key="1">
    <citation type="journal article" date="2019" name="Int J Environ Res Public Health">
        <title>Characterization of Chromosome-Mediated BlaOXA-894 in Shewanella xiamenensis Isolated from Pig Wastewater.</title>
        <authorList>
            <person name="Zou H."/>
            <person name="Zhou Z."/>
            <person name="Xia H."/>
            <person name="Zhao Q."/>
            <person name="Li X."/>
        </authorList>
    </citation>
    <scope>NUCLEOTIDE SEQUENCE</scope>
    <source>
        <strain evidence="7">2015oxa</strain>
    </source>
</reference>
<evidence type="ECO:0000256" key="4">
    <source>
        <dbReference type="ARBA" id="ARBA00023136"/>
    </source>
</evidence>
<reference evidence="8" key="3">
    <citation type="submission" date="2023-05" db="EMBL/GenBank/DDBJ databases">
        <title>Colonisation of extended spectrum b-lactamase- and carbapenemase-producing bacteria on hospital surfaces from low- and middle-income countries.</title>
        <authorList>
            <person name="Nieto-Rosado M."/>
            <person name="Sands K."/>
            <person name="Iregbu K."/>
            <person name="Zahra R."/>
            <person name="Mazarati J.B."/>
            <person name="Mehtar S."/>
            <person name="Barnards-Group B."/>
            <person name="Walsh T.R."/>
        </authorList>
    </citation>
    <scope>NUCLEOTIDE SEQUENCE</scope>
    <source>
        <strain evidence="8">PP-E493</strain>
    </source>
</reference>
<dbReference type="Proteomes" id="UP001152518">
    <property type="component" value="Unassembled WGS sequence"/>
</dbReference>
<dbReference type="AlphaFoldDB" id="A0A1E3UUG7"/>
<dbReference type="PANTHER" id="PTHR10846">
    <property type="entry name" value="SODIUM/POTASSIUM/CALCIUM EXCHANGER"/>
    <property type="match status" value="1"/>
</dbReference>
<feature type="domain" description="Sodium/calcium exchanger membrane region" evidence="6">
    <location>
        <begin position="4"/>
        <end position="144"/>
    </location>
</feature>
<proteinExistence type="predicted"/>